<dbReference type="InterPro" id="IPR029060">
    <property type="entry name" value="PIN-like_dom_sf"/>
</dbReference>
<dbReference type="Proteomes" id="UP000006860">
    <property type="component" value="Chromosome"/>
</dbReference>
<dbReference type="PANTHER" id="PTHR33653:SF1">
    <property type="entry name" value="RIBONUCLEASE VAPC2"/>
    <property type="match status" value="1"/>
</dbReference>
<dbReference type="STRING" id="756272.Plabr_1372"/>
<dbReference type="PANTHER" id="PTHR33653">
    <property type="entry name" value="RIBONUCLEASE VAPC2"/>
    <property type="match status" value="1"/>
</dbReference>
<dbReference type="Pfam" id="PF01850">
    <property type="entry name" value="PIN"/>
    <property type="match status" value="1"/>
</dbReference>
<accession>F0SPM5</accession>
<evidence type="ECO:0000313" key="9">
    <source>
        <dbReference type="EMBL" id="ADY58984.1"/>
    </source>
</evidence>
<dbReference type="InterPro" id="IPR050556">
    <property type="entry name" value="Type_II_TA_system_RNase"/>
</dbReference>
<dbReference type="RefSeq" id="WP_013627714.1">
    <property type="nucleotide sequence ID" value="NC_015174.1"/>
</dbReference>
<dbReference type="GO" id="GO:0004518">
    <property type="term" value="F:nuclease activity"/>
    <property type="evidence" value="ECO:0007669"/>
    <property type="project" value="UniProtKB-KW"/>
</dbReference>
<dbReference type="GO" id="GO:0016787">
    <property type="term" value="F:hydrolase activity"/>
    <property type="evidence" value="ECO:0007669"/>
    <property type="project" value="UniProtKB-KW"/>
</dbReference>
<dbReference type="SUPFAM" id="SSF88723">
    <property type="entry name" value="PIN domain-like"/>
    <property type="match status" value="1"/>
</dbReference>
<dbReference type="KEGG" id="pbs:Plabr_1372"/>
<keyword evidence="4" id="KW-0479">Metal-binding</keyword>
<evidence type="ECO:0000256" key="1">
    <source>
        <dbReference type="ARBA" id="ARBA00001946"/>
    </source>
</evidence>
<dbReference type="EMBL" id="CP002546">
    <property type="protein sequence ID" value="ADY58984.1"/>
    <property type="molecule type" value="Genomic_DNA"/>
</dbReference>
<dbReference type="CDD" id="cd18731">
    <property type="entry name" value="PIN_NgFitB-like"/>
    <property type="match status" value="1"/>
</dbReference>
<evidence type="ECO:0000256" key="7">
    <source>
        <dbReference type="ARBA" id="ARBA00038093"/>
    </source>
</evidence>
<dbReference type="HOGENOM" id="CLU_118482_8_2_0"/>
<protein>
    <submittedName>
        <fullName evidence="9">PilT protein domain protein</fullName>
    </submittedName>
</protein>
<comment type="similarity">
    <text evidence="7">Belongs to the PINc/VapC protein family.</text>
</comment>
<comment type="cofactor">
    <cofactor evidence="1">
        <name>Mg(2+)</name>
        <dbReference type="ChEBI" id="CHEBI:18420"/>
    </cofactor>
</comment>
<evidence type="ECO:0000259" key="8">
    <source>
        <dbReference type="Pfam" id="PF01850"/>
    </source>
</evidence>
<keyword evidence="5" id="KW-0378">Hydrolase</keyword>
<keyword evidence="2" id="KW-1277">Toxin-antitoxin system</keyword>
<keyword evidence="6" id="KW-0460">Magnesium</keyword>
<proteinExistence type="inferred from homology"/>
<evidence type="ECO:0000256" key="2">
    <source>
        <dbReference type="ARBA" id="ARBA00022649"/>
    </source>
</evidence>
<gene>
    <name evidence="9" type="ordered locus">Plabr_1372</name>
</gene>
<dbReference type="InterPro" id="IPR002716">
    <property type="entry name" value="PIN_dom"/>
</dbReference>
<dbReference type="GO" id="GO:0046872">
    <property type="term" value="F:metal ion binding"/>
    <property type="evidence" value="ECO:0007669"/>
    <property type="project" value="UniProtKB-KW"/>
</dbReference>
<feature type="domain" description="PIN" evidence="8">
    <location>
        <begin position="3"/>
        <end position="128"/>
    </location>
</feature>
<evidence type="ECO:0000256" key="4">
    <source>
        <dbReference type="ARBA" id="ARBA00022723"/>
    </source>
</evidence>
<keyword evidence="10" id="KW-1185">Reference proteome</keyword>
<evidence type="ECO:0000256" key="3">
    <source>
        <dbReference type="ARBA" id="ARBA00022722"/>
    </source>
</evidence>
<evidence type="ECO:0000256" key="6">
    <source>
        <dbReference type="ARBA" id="ARBA00022842"/>
    </source>
</evidence>
<sequence>MMIVLDSNVISGLMRQPEAELILWLDAQPLASLWTTSVCIYEIEYGLHCLPSGRRRDGLRSEFRRAIEHDLNGRVLDFDSDAAAHSAAISAQLRKIGRPIDVRDAMIAGIARSRQATLATRNTKHFAQTGLQLVNPWRPPTK</sequence>
<evidence type="ECO:0000313" key="10">
    <source>
        <dbReference type="Proteomes" id="UP000006860"/>
    </source>
</evidence>
<organism evidence="9 10">
    <name type="scientific">Rubinisphaera brasiliensis (strain ATCC 49424 / DSM 5305 / JCM 21570 / IAM 15109 / NBRC 103401 / IFAM 1448)</name>
    <name type="common">Planctomyces brasiliensis</name>
    <dbReference type="NCBI Taxonomy" id="756272"/>
    <lineage>
        <taxon>Bacteria</taxon>
        <taxon>Pseudomonadati</taxon>
        <taxon>Planctomycetota</taxon>
        <taxon>Planctomycetia</taxon>
        <taxon>Planctomycetales</taxon>
        <taxon>Planctomycetaceae</taxon>
        <taxon>Rubinisphaera</taxon>
    </lineage>
</organism>
<dbReference type="eggNOG" id="COG1487">
    <property type="taxonomic scope" value="Bacteria"/>
</dbReference>
<evidence type="ECO:0000256" key="5">
    <source>
        <dbReference type="ARBA" id="ARBA00022801"/>
    </source>
</evidence>
<dbReference type="Gene3D" id="3.40.50.1010">
    <property type="entry name" value="5'-nuclease"/>
    <property type="match status" value="1"/>
</dbReference>
<reference evidence="10" key="1">
    <citation type="submission" date="2011-02" db="EMBL/GenBank/DDBJ databases">
        <title>The complete genome of Planctomyces brasiliensis DSM 5305.</title>
        <authorList>
            <person name="Lucas S."/>
            <person name="Copeland A."/>
            <person name="Lapidus A."/>
            <person name="Bruce D."/>
            <person name="Goodwin L."/>
            <person name="Pitluck S."/>
            <person name="Kyrpides N."/>
            <person name="Mavromatis K."/>
            <person name="Pagani I."/>
            <person name="Ivanova N."/>
            <person name="Ovchinnikova G."/>
            <person name="Lu M."/>
            <person name="Detter J.C."/>
            <person name="Han C."/>
            <person name="Land M."/>
            <person name="Hauser L."/>
            <person name="Markowitz V."/>
            <person name="Cheng J.-F."/>
            <person name="Hugenholtz P."/>
            <person name="Woyke T."/>
            <person name="Wu D."/>
            <person name="Tindall B."/>
            <person name="Pomrenke H.G."/>
            <person name="Brambilla E."/>
            <person name="Klenk H.-P."/>
            <person name="Eisen J.A."/>
        </authorList>
    </citation>
    <scope>NUCLEOTIDE SEQUENCE [LARGE SCALE GENOMIC DNA]</scope>
    <source>
        <strain evidence="10">ATCC 49424 / DSM 5305 / JCM 21570 / NBRC 103401 / IFAM 1448</strain>
    </source>
</reference>
<dbReference type="AlphaFoldDB" id="F0SPM5"/>
<name>F0SPM5_RUBBR</name>
<keyword evidence="3" id="KW-0540">Nuclease</keyword>